<evidence type="ECO:0000256" key="3">
    <source>
        <dbReference type="ARBA" id="ARBA00022833"/>
    </source>
</evidence>
<keyword evidence="3" id="KW-0862">Zinc</keyword>
<dbReference type="Proteomes" id="UP000789831">
    <property type="component" value="Unassembled WGS sequence"/>
</dbReference>
<evidence type="ECO:0000313" key="8">
    <source>
        <dbReference type="EMBL" id="CAG8515459.1"/>
    </source>
</evidence>
<keyword evidence="5" id="KW-0175">Coiled coil</keyword>
<comment type="caution">
    <text evidence="8">The sequence shown here is derived from an EMBL/GenBank/DDBJ whole genome shotgun (WGS) entry which is preliminary data.</text>
</comment>
<accession>A0A9N9A2K2</accession>
<keyword evidence="1" id="KW-0479">Metal-binding</keyword>
<dbReference type="OrthoDB" id="448448at2759"/>
<protein>
    <submittedName>
        <fullName evidence="8">1293_t:CDS:1</fullName>
    </submittedName>
</protein>
<evidence type="ECO:0000256" key="5">
    <source>
        <dbReference type="SAM" id="Coils"/>
    </source>
</evidence>
<keyword evidence="2 4" id="KW-0863">Zinc-finger</keyword>
<dbReference type="PROSITE" id="PS51999">
    <property type="entry name" value="ZF_GRF"/>
    <property type="match status" value="1"/>
</dbReference>
<feature type="region of interest" description="Disordered" evidence="6">
    <location>
        <begin position="1"/>
        <end position="30"/>
    </location>
</feature>
<evidence type="ECO:0000256" key="1">
    <source>
        <dbReference type="ARBA" id="ARBA00022723"/>
    </source>
</evidence>
<feature type="compositionally biased region" description="Polar residues" evidence="6">
    <location>
        <begin position="102"/>
        <end position="111"/>
    </location>
</feature>
<reference evidence="8" key="1">
    <citation type="submission" date="2021-06" db="EMBL/GenBank/DDBJ databases">
        <authorList>
            <person name="Kallberg Y."/>
            <person name="Tangrot J."/>
            <person name="Rosling A."/>
        </authorList>
    </citation>
    <scope>NUCLEOTIDE SEQUENCE</scope>
    <source>
        <strain evidence="8">MT106</strain>
    </source>
</reference>
<dbReference type="Pfam" id="PF06839">
    <property type="entry name" value="Zn_ribbon_GRF"/>
    <property type="match status" value="1"/>
</dbReference>
<name>A0A9N9A2K2_9GLOM</name>
<dbReference type="InterPro" id="IPR010666">
    <property type="entry name" value="Znf_GRF"/>
</dbReference>
<sequence length="416" mass="48201">MSSSNEKTPNQTTPTSNSAKNPSTPTANTSSANKVLCYCKKPALIYQVKKEGPNKGRWFYKCYNSISNYIEGTGTTCRFYKWKEELESVPVKPPTAFAGPANTSGSMTNDPLTPPPDNKQQHGQIHNYHFPNQQEFPRYQQPEHWNHQTENPHHRLTEEYHRQAGYSLHQEQQFQDTRREEEFWTSAPEGPVNNNLFTHIYGNSSITVNDLVPPSPSPPLPDHLLINSLKEKLEREERRAYAFQKSAQIKAEALASTKEKLASMGNENEALKHRLEAMETENKSLKRKLEETELLEEENRELKRRLVVLEKGKESSSLLEEEIKILKRHNEQSTELLNDKIQFHIDQNESLKAKSEGYAEQIDHLRQQLLVTSNAAEVERLREENQLLVREKALKLGEYEFLKQDYEELKKKLEEF</sequence>
<proteinExistence type="predicted"/>
<feature type="coiled-coil region" evidence="5">
    <location>
        <begin position="226"/>
        <end position="312"/>
    </location>
</feature>
<keyword evidence="9" id="KW-1185">Reference proteome</keyword>
<dbReference type="GO" id="GO:0008270">
    <property type="term" value="F:zinc ion binding"/>
    <property type="evidence" value="ECO:0007669"/>
    <property type="project" value="UniProtKB-KW"/>
</dbReference>
<organism evidence="8 9">
    <name type="scientific">Ambispora gerdemannii</name>
    <dbReference type="NCBI Taxonomy" id="144530"/>
    <lineage>
        <taxon>Eukaryota</taxon>
        <taxon>Fungi</taxon>
        <taxon>Fungi incertae sedis</taxon>
        <taxon>Mucoromycota</taxon>
        <taxon>Glomeromycotina</taxon>
        <taxon>Glomeromycetes</taxon>
        <taxon>Archaeosporales</taxon>
        <taxon>Ambisporaceae</taxon>
        <taxon>Ambispora</taxon>
    </lineage>
</organism>
<evidence type="ECO:0000256" key="6">
    <source>
        <dbReference type="SAM" id="MobiDB-lite"/>
    </source>
</evidence>
<feature type="region of interest" description="Disordered" evidence="6">
    <location>
        <begin position="102"/>
        <end position="122"/>
    </location>
</feature>
<dbReference type="EMBL" id="CAJVPL010000621">
    <property type="protein sequence ID" value="CAG8515459.1"/>
    <property type="molecule type" value="Genomic_DNA"/>
</dbReference>
<feature type="domain" description="GRF-type" evidence="7">
    <location>
        <begin position="37"/>
        <end position="86"/>
    </location>
</feature>
<evidence type="ECO:0000313" key="9">
    <source>
        <dbReference type="Proteomes" id="UP000789831"/>
    </source>
</evidence>
<dbReference type="AlphaFoldDB" id="A0A9N9A2K2"/>
<evidence type="ECO:0000259" key="7">
    <source>
        <dbReference type="PROSITE" id="PS51999"/>
    </source>
</evidence>
<evidence type="ECO:0000256" key="2">
    <source>
        <dbReference type="ARBA" id="ARBA00022771"/>
    </source>
</evidence>
<evidence type="ECO:0000256" key="4">
    <source>
        <dbReference type="PROSITE-ProRule" id="PRU01343"/>
    </source>
</evidence>
<gene>
    <name evidence="8" type="ORF">AGERDE_LOCUS4959</name>
</gene>